<accession>A0A0C2JG10</accession>
<dbReference type="EMBL" id="JWZT01002962">
    <property type="protein sequence ID" value="KII68123.1"/>
    <property type="molecule type" value="Genomic_DNA"/>
</dbReference>
<organism evidence="1 2">
    <name type="scientific">Thelohanellus kitauei</name>
    <name type="common">Myxosporean</name>
    <dbReference type="NCBI Taxonomy" id="669202"/>
    <lineage>
        <taxon>Eukaryota</taxon>
        <taxon>Metazoa</taxon>
        <taxon>Cnidaria</taxon>
        <taxon>Myxozoa</taxon>
        <taxon>Myxosporea</taxon>
        <taxon>Bivalvulida</taxon>
        <taxon>Platysporina</taxon>
        <taxon>Myxobolidae</taxon>
        <taxon>Thelohanellus</taxon>
    </lineage>
</organism>
<keyword evidence="2" id="KW-1185">Reference proteome</keyword>
<dbReference type="AlphaFoldDB" id="A0A0C2JG10"/>
<dbReference type="PANTHER" id="PTHR45913">
    <property type="entry name" value="EPM2A-INTERACTING PROTEIN 1"/>
    <property type="match status" value="1"/>
</dbReference>
<protein>
    <submittedName>
        <fullName evidence="1">Uncharacterized protein</fullName>
    </submittedName>
</protein>
<comment type="caution">
    <text evidence="1">The sequence shown here is derived from an EMBL/GenBank/DDBJ whole genome shotgun (WGS) entry which is preliminary data.</text>
</comment>
<gene>
    <name evidence="1" type="ORF">RF11_00324</name>
</gene>
<name>A0A0C2JG10_THEKT</name>
<proteinExistence type="predicted"/>
<evidence type="ECO:0000313" key="1">
    <source>
        <dbReference type="EMBL" id="KII68123.1"/>
    </source>
</evidence>
<dbReference type="Proteomes" id="UP000031668">
    <property type="component" value="Unassembled WGS sequence"/>
</dbReference>
<evidence type="ECO:0000313" key="2">
    <source>
        <dbReference type="Proteomes" id="UP000031668"/>
    </source>
</evidence>
<dbReference type="PANTHER" id="PTHR45913:SF5">
    <property type="entry name" value="GENERAL TRANSCRIPTION FACTOR II-I REPEAT DOMAIN-CONTAINING PROTEIN 2A-LIKE PROTEIN"/>
    <property type="match status" value="1"/>
</dbReference>
<reference evidence="1 2" key="1">
    <citation type="journal article" date="2014" name="Genome Biol. Evol.">
        <title>The genome of the myxosporean Thelohanellus kitauei shows adaptations to nutrient acquisition within its fish host.</title>
        <authorList>
            <person name="Yang Y."/>
            <person name="Xiong J."/>
            <person name="Zhou Z."/>
            <person name="Huo F."/>
            <person name="Miao W."/>
            <person name="Ran C."/>
            <person name="Liu Y."/>
            <person name="Zhang J."/>
            <person name="Feng J."/>
            <person name="Wang M."/>
            <person name="Wang M."/>
            <person name="Wang L."/>
            <person name="Yao B."/>
        </authorList>
    </citation>
    <scope>NUCLEOTIDE SEQUENCE [LARGE SCALE GENOMIC DNA]</scope>
    <source>
        <strain evidence="1">Wuqing</strain>
    </source>
</reference>
<sequence>MLSIKWNYLGRNCPVITTADSHSLIGKNVGLWKRLSDRVPEVDSNSELILFRCIIHQGVKTNHWIGKKGQVVNYSSQKRSAEFDILSWPFISDFEKATGSLQMELIDMHRDSTIEEKFQSEAVDKFYASNTESKFCNLRTIGLEILFLFGST</sequence>